<gene>
    <name evidence="4" type="ordered locus">Rru_A1278</name>
</gene>
<dbReference type="EMBL" id="CP000230">
    <property type="protein sequence ID" value="ABC22079.1"/>
    <property type="molecule type" value="Genomic_DNA"/>
</dbReference>
<dbReference type="InterPro" id="IPR000863">
    <property type="entry name" value="Sulfotransferase_dom"/>
</dbReference>
<dbReference type="Pfam" id="PF00685">
    <property type="entry name" value="Sulfotransfer_1"/>
    <property type="match status" value="1"/>
</dbReference>
<dbReference type="PATRIC" id="fig|269796.9.peg.1346"/>
<dbReference type="STRING" id="269796.Rru_A1278"/>
<accession>Q2RUW6</accession>
<sequence>MRGIYWLASYPRSGNTWLRLMLNSYERGGKPVNINNLPISNLMYNRSFADTVLGQAMGDLLPAEILALRPTVMRAVRDSRNNPVMLKTHDMRLRLADGEWQLPADVSLGGVYLVRDPRDVALSLARFMDLSIDKTIDVMGNSEQMLANSITRQNIHLVNILGGWSEHVLSWMSPVPFPVHVVRYEDMRRDPVSTLAGVLPALGYAVDMDKIRAAVAETSLETLRRQEEANGFVEYPSPNRFFGEGRVGGWSARLGSAQAERICADHRFVMQQLGYLD</sequence>
<dbReference type="PhylomeDB" id="Q2RUW6"/>
<keyword evidence="2" id="KW-0808">Transferase</keyword>
<dbReference type="Proteomes" id="UP000001929">
    <property type="component" value="Chromosome"/>
</dbReference>
<name>Q2RUW6_RHORT</name>
<dbReference type="PANTHER" id="PTHR11783">
    <property type="entry name" value="SULFOTRANSFERASE SULT"/>
    <property type="match status" value="1"/>
</dbReference>
<dbReference type="Gene3D" id="3.40.50.300">
    <property type="entry name" value="P-loop containing nucleotide triphosphate hydrolases"/>
    <property type="match status" value="1"/>
</dbReference>
<comment type="similarity">
    <text evidence="1">Belongs to the sulfotransferase 1 family.</text>
</comment>
<dbReference type="KEGG" id="rru:Rru_A1278"/>
<dbReference type="GO" id="GO:0008146">
    <property type="term" value="F:sulfotransferase activity"/>
    <property type="evidence" value="ECO:0007669"/>
    <property type="project" value="InterPro"/>
</dbReference>
<evidence type="ECO:0000313" key="5">
    <source>
        <dbReference type="Proteomes" id="UP000001929"/>
    </source>
</evidence>
<dbReference type="RefSeq" id="WP_011389033.1">
    <property type="nucleotide sequence ID" value="NC_007643.1"/>
</dbReference>
<dbReference type="AlphaFoldDB" id="Q2RUW6"/>
<keyword evidence="5" id="KW-1185">Reference proteome</keyword>
<dbReference type="SUPFAM" id="SSF52540">
    <property type="entry name" value="P-loop containing nucleoside triphosphate hydrolases"/>
    <property type="match status" value="1"/>
</dbReference>
<feature type="domain" description="Sulfotransferase" evidence="3">
    <location>
        <begin position="6"/>
        <end position="270"/>
    </location>
</feature>
<organism evidence="4 5">
    <name type="scientific">Rhodospirillum rubrum (strain ATCC 11170 / ATH 1.1.1 / DSM 467 / LMG 4362 / NCIMB 8255 / S1)</name>
    <dbReference type="NCBI Taxonomy" id="269796"/>
    <lineage>
        <taxon>Bacteria</taxon>
        <taxon>Pseudomonadati</taxon>
        <taxon>Pseudomonadota</taxon>
        <taxon>Alphaproteobacteria</taxon>
        <taxon>Rhodospirillales</taxon>
        <taxon>Rhodospirillaceae</taxon>
        <taxon>Rhodospirillum</taxon>
    </lineage>
</organism>
<reference evidence="4 5" key="1">
    <citation type="journal article" date="2011" name="Stand. Genomic Sci.">
        <title>Complete genome sequence of Rhodospirillum rubrum type strain (S1).</title>
        <authorList>
            <person name="Munk A.C."/>
            <person name="Copeland A."/>
            <person name="Lucas S."/>
            <person name="Lapidus A."/>
            <person name="Del Rio T.G."/>
            <person name="Barry K."/>
            <person name="Detter J.C."/>
            <person name="Hammon N."/>
            <person name="Israni S."/>
            <person name="Pitluck S."/>
            <person name="Brettin T."/>
            <person name="Bruce D."/>
            <person name="Han C."/>
            <person name="Tapia R."/>
            <person name="Gilna P."/>
            <person name="Schmutz J."/>
            <person name="Larimer F."/>
            <person name="Land M."/>
            <person name="Kyrpides N.C."/>
            <person name="Mavromatis K."/>
            <person name="Richardson P."/>
            <person name="Rohde M."/>
            <person name="Goker M."/>
            <person name="Klenk H.P."/>
            <person name="Zhang Y."/>
            <person name="Roberts G.P."/>
            <person name="Reslewic S."/>
            <person name="Schwartz D.C."/>
        </authorList>
    </citation>
    <scope>NUCLEOTIDE SEQUENCE [LARGE SCALE GENOMIC DNA]</scope>
    <source>
        <strain evidence="5">ATCC 11170 / ATH 1.1.1 / DSM 467 / LMG 4362 / NCIMB 8255 / S1</strain>
    </source>
</reference>
<evidence type="ECO:0000256" key="2">
    <source>
        <dbReference type="ARBA" id="ARBA00022679"/>
    </source>
</evidence>
<dbReference type="InterPro" id="IPR027417">
    <property type="entry name" value="P-loop_NTPase"/>
</dbReference>
<evidence type="ECO:0000259" key="3">
    <source>
        <dbReference type="Pfam" id="PF00685"/>
    </source>
</evidence>
<evidence type="ECO:0000313" key="4">
    <source>
        <dbReference type="EMBL" id="ABC22079.1"/>
    </source>
</evidence>
<proteinExistence type="inferred from homology"/>
<dbReference type="eggNOG" id="ENOG502ZB7Q">
    <property type="taxonomic scope" value="Bacteria"/>
</dbReference>
<dbReference type="EnsemblBacteria" id="ABC22079">
    <property type="protein sequence ID" value="ABC22079"/>
    <property type="gene ID" value="Rru_A1278"/>
</dbReference>
<evidence type="ECO:0000256" key="1">
    <source>
        <dbReference type="ARBA" id="ARBA00005771"/>
    </source>
</evidence>
<dbReference type="HOGENOM" id="CLU_027239_4_1_5"/>
<protein>
    <submittedName>
        <fullName evidence="4">Sulfotransferase</fullName>
    </submittedName>
</protein>